<organism evidence="2 3">
    <name type="scientific">Rhododendron simsii</name>
    <name type="common">Sims's rhododendron</name>
    <dbReference type="NCBI Taxonomy" id="118357"/>
    <lineage>
        <taxon>Eukaryota</taxon>
        <taxon>Viridiplantae</taxon>
        <taxon>Streptophyta</taxon>
        <taxon>Embryophyta</taxon>
        <taxon>Tracheophyta</taxon>
        <taxon>Spermatophyta</taxon>
        <taxon>Magnoliopsida</taxon>
        <taxon>eudicotyledons</taxon>
        <taxon>Gunneridae</taxon>
        <taxon>Pentapetalae</taxon>
        <taxon>asterids</taxon>
        <taxon>Ericales</taxon>
        <taxon>Ericaceae</taxon>
        <taxon>Ericoideae</taxon>
        <taxon>Rhodoreae</taxon>
        <taxon>Rhododendron</taxon>
    </lineage>
</organism>
<dbReference type="Pfam" id="PF00646">
    <property type="entry name" value="F-box"/>
    <property type="match status" value="1"/>
</dbReference>
<feature type="domain" description="F-box" evidence="1">
    <location>
        <begin position="19"/>
        <end position="59"/>
    </location>
</feature>
<dbReference type="OrthoDB" id="591557at2759"/>
<keyword evidence="3" id="KW-1185">Reference proteome</keyword>
<accession>A0A834L4Y2</accession>
<proteinExistence type="predicted"/>
<dbReference type="NCBIfam" id="TIGR01640">
    <property type="entry name" value="F_box_assoc_1"/>
    <property type="match status" value="1"/>
</dbReference>
<dbReference type="InterPro" id="IPR036047">
    <property type="entry name" value="F-box-like_dom_sf"/>
</dbReference>
<protein>
    <recommendedName>
        <fullName evidence="1">F-box domain-containing protein</fullName>
    </recommendedName>
</protein>
<dbReference type="PANTHER" id="PTHR31672">
    <property type="entry name" value="BNACNNG10540D PROTEIN"/>
    <property type="match status" value="1"/>
</dbReference>
<dbReference type="EMBL" id="WJXA01000267">
    <property type="protein sequence ID" value="KAF7113722.1"/>
    <property type="molecule type" value="Genomic_DNA"/>
</dbReference>
<gene>
    <name evidence="2" type="ORF">RHSIM_RhsimUnG0110700</name>
</gene>
<dbReference type="CDD" id="cd22157">
    <property type="entry name" value="F-box_AtFBW1-like"/>
    <property type="match status" value="1"/>
</dbReference>
<sequence>MPRRREREGRREGEELPDLVIEVIIDILLRLPVKPLLRFRCVSKQFCALIDSQDFIILHLKLSIETKHNLGLILRKSRLYSIVFDSLDTAVELDHPFQPTGHHRTKIFGTCHGLICLSYGLSNGREDLAIWNPSTRRFQKFSFREVGINFMGYSAYFTTSGFGYDSVTDDYKVVRSLEFLSPRKIGTLVKVYNMNSNSWREVKGFPYSHRKDGRCGVFVGGALHWVVSLNPSDTANANLVAAFDLTAEDYLNPNANLVAAFDLTAEDYQLVPQPEFSDKNFHINIAELGGCLCILCNYREVRVDVWVMKDYGYKESWSKLFCVVEPEVIRSLEFLIPLGYSRSGCEVLLVKDNKKRFWYDLEHEQIRKIKTRGLHYKFESFLCVESLVPLNGGGETYARNAE</sequence>
<comment type="caution">
    <text evidence="2">The sequence shown here is derived from an EMBL/GenBank/DDBJ whole genome shotgun (WGS) entry which is preliminary data.</text>
</comment>
<dbReference type="InterPro" id="IPR050796">
    <property type="entry name" value="SCF_F-box_component"/>
</dbReference>
<dbReference type="SMART" id="SM00256">
    <property type="entry name" value="FBOX"/>
    <property type="match status" value="1"/>
</dbReference>
<name>A0A834L4Y2_RHOSS</name>
<reference evidence="2" key="1">
    <citation type="submission" date="2019-11" db="EMBL/GenBank/DDBJ databases">
        <authorList>
            <person name="Liu Y."/>
            <person name="Hou J."/>
            <person name="Li T.-Q."/>
            <person name="Guan C.-H."/>
            <person name="Wu X."/>
            <person name="Wu H.-Z."/>
            <person name="Ling F."/>
            <person name="Zhang R."/>
            <person name="Shi X.-G."/>
            <person name="Ren J.-P."/>
            <person name="Chen E.-F."/>
            <person name="Sun J.-M."/>
        </authorList>
    </citation>
    <scope>NUCLEOTIDE SEQUENCE</scope>
    <source>
        <strain evidence="2">Adult_tree_wgs_1</strain>
        <tissue evidence="2">Leaves</tissue>
    </source>
</reference>
<dbReference type="PANTHER" id="PTHR31672:SF13">
    <property type="entry name" value="F-BOX PROTEIN CPR30-LIKE"/>
    <property type="match status" value="1"/>
</dbReference>
<dbReference type="SUPFAM" id="SSF81383">
    <property type="entry name" value="F-box domain"/>
    <property type="match status" value="1"/>
</dbReference>
<dbReference type="InterPro" id="IPR001810">
    <property type="entry name" value="F-box_dom"/>
</dbReference>
<dbReference type="InterPro" id="IPR006527">
    <property type="entry name" value="F-box-assoc_dom_typ1"/>
</dbReference>
<dbReference type="Proteomes" id="UP000626092">
    <property type="component" value="Unassembled WGS sequence"/>
</dbReference>
<evidence type="ECO:0000313" key="2">
    <source>
        <dbReference type="EMBL" id="KAF7113722.1"/>
    </source>
</evidence>
<evidence type="ECO:0000313" key="3">
    <source>
        <dbReference type="Proteomes" id="UP000626092"/>
    </source>
</evidence>
<evidence type="ECO:0000259" key="1">
    <source>
        <dbReference type="SMART" id="SM00256"/>
    </source>
</evidence>
<dbReference type="AlphaFoldDB" id="A0A834L4Y2"/>
<dbReference type="InterPro" id="IPR017451">
    <property type="entry name" value="F-box-assoc_interact_dom"/>
</dbReference>
<dbReference type="Pfam" id="PF07734">
    <property type="entry name" value="FBA_1"/>
    <property type="match status" value="1"/>
</dbReference>